<dbReference type="Proteomes" id="UP001278050">
    <property type="component" value="Unassembled WGS sequence"/>
</dbReference>
<dbReference type="EMBL" id="JAWXXP010000002">
    <property type="protein sequence ID" value="MDX5995479.1"/>
    <property type="molecule type" value="Genomic_DNA"/>
</dbReference>
<gene>
    <name evidence="4" type="ORF">SAMN05216575_106214</name>
    <name evidence="1" type="ORF">SIM71_00110</name>
    <name evidence="2" type="ORF">SIM71_25515</name>
    <name evidence="3" type="ORF">SIM71_25745</name>
</gene>
<reference evidence="1 6" key="2">
    <citation type="submission" date="2023-11" db="EMBL/GenBank/DDBJ databases">
        <title>MicrobeMod: A computational toolkit for identifying prokaryotic methylation and restriction-modification with nanopore sequencing.</title>
        <authorList>
            <person name="Crits-Christoph A."/>
            <person name="Kang S.C."/>
            <person name="Lee H."/>
            <person name="Ostrov N."/>
        </authorList>
    </citation>
    <scope>NUCLEOTIDE SEQUENCE [LARGE SCALE GENOMIC DNA]</scope>
    <source>
        <strain evidence="1 6">ATCC BAA-571</strain>
    </source>
</reference>
<evidence type="ECO:0000313" key="4">
    <source>
        <dbReference type="EMBL" id="SDF23628.1"/>
    </source>
</evidence>
<organism evidence="4 5">
    <name type="scientific">Ectopseudomonas alcaliphila</name>
    <dbReference type="NCBI Taxonomy" id="101564"/>
    <lineage>
        <taxon>Bacteria</taxon>
        <taxon>Pseudomonadati</taxon>
        <taxon>Pseudomonadota</taxon>
        <taxon>Gammaproteobacteria</taxon>
        <taxon>Pseudomonadales</taxon>
        <taxon>Pseudomonadaceae</taxon>
        <taxon>Ectopseudomonas</taxon>
    </lineage>
</organism>
<evidence type="ECO:0000313" key="2">
    <source>
        <dbReference type="EMBL" id="MDX5995434.1"/>
    </source>
</evidence>
<evidence type="ECO:0000313" key="3">
    <source>
        <dbReference type="EMBL" id="MDX5995479.1"/>
    </source>
</evidence>
<proteinExistence type="predicted"/>
<dbReference type="Proteomes" id="UP000182413">
    <property type="component" value="Unassembled WGS sequence"/>
</dbReference>
<dbReference type="EMBL" id="FNAE01000006">
    <property type="protein sequence ID" value="SDF23628.1"/>
    <property type="molecule type" value="Genomic_DNA"/>
</dbReference>
<evidence type="ECO:0000313" key="1">
    <source>
        <dbReference type="EMBL" id="MDX5990464.1"/>
    </source>
</evidence>
<keyword evidence="6" id="KW-1185">Reference proteome</keyword>
<reference evidence="4 5" key="1">
    <citation type="submission" date="2016-10" db="EMBL/GenBank/DDBJ databases">
        <authorList>
            <person name="de Groot N.N."/>
        </authorList>
    </citation>
    <scope>NUCLEOTIDE SEQUENCE [LARGE SCALE GENOMIC DNA]</scope>
    <source>
        <strain evidence="4 5">JCM 10630</strain>
    </source>
</reference>
<name>A0A1G7JFD0_9GAMM</name>
<evidence type="ECO:0000313" key="5">
    <source>
        <dbReference type="Proteomes" id="UP000182413"/>
    </source>
</evidence>
<accession>A0A1G7JFD0</accession>
<dbReference type="EMBL" id="JAWXXP010000001">
    <property type="protein sequence ID" value="MDX5990464.1"/>
    <property type="molecule type" value="Genomic_DNA"/>
</dbReference>
<evidence type="ECO:0000313" key="6">
    <source>
        <dbReference type="Proteomes" id="UP001278050"/>
    </source>
</evidence>
<dbReference type="AlphaFoldDB" id="A0A1G7JFD0"/>
<dbReference type="RefSeq" id="WP_156085552.1">
    <property type="nucleotide sequence ID" value="NZ_CBCSET010000010.1"/>
</dbReference>
<sequence length="54" mass="5633">MNDAAITKAMLLAELLARAQGARNNALGESERKSLDASCEKLAKELEATTGGAE</sequence>
<dbReference type="EMBL" id="JAWXXP010000001">
    <property type="protein sequence ID" value="MDX5995434.1"/>
    <property type="molecule type" value="Genomic_DNA"/>
</dbReference>
<protein>
    <submittedName>
        <fullName evidence="4">Uncharacterized protein</fullName>
    </submittedName>
</protein>